<dbReference type="AlphaFoldDB" id="E3N591"/>
<evidence type="ECO:0000313" key="11">
    <source>
        <dbReference type="Proteomes" id="UP000008281"/>
    </source>
</evidence>
<reference evidence="10" key="1">
    <citation type="submission" date="2007-07" db="EMBL/GenBank/DDBJ databases">
        <title>PCAP assembly of the Caenorhabditis remanei genome.</title>
        <authorList>
            <consortium name="The Caenorhabditis remanei Sequencing Consortium"/>
            <person name="Wilson R.K."/>
        </authorList>
    </citation>
    <scope>NUCLEOTIDE SEQUENCE [LARGE SCALE GENOMIC DNA]</scope>
    <source>
        <strain evidence="10">PB4641</strain>
    </source>
</reference>
<gene>
    <name evidence="10" type="ORF">CRE_28968</name>
</gene>
<dbReference type="GO" id="GO:0004930">
    <property type="term" value="F:G protein-coupled receptor activity"/>
    <property type="evidence" value="ECO:0007669"/>
    <property type="project" value="UniProtKB-KW"/>
</dbReference>
<keyword evidence="5" id="KW-0297">G-protein coupled receptor</keyword>
<dbReference type="FunCoup" id="E3N591">
    <property type="interactions" value="26"/>
</dbReference>
<evidence type="ECO:0000256" key="5">
    <source>
        <dbReference type="ARBA" id="ARBA00023040"/>
    </source>
</evidence>
<dbReference type="OrthoDB" id="5790882at2759"/>
<dbReference type="PANTHER" id="PTHR37441">
    <property type="entry name" value="PROTEIN CBG16518"/>
    <property type="match status" value="1"/>
</dbReference>
<dbReference type="STRING" id="31234.E3N591"/>
<keyword evidence="11" id="KW-1185">Reference proteome</keyword>
<evidence type="ECO:0008006" key="12">
    <source>
        <dbReference type="Google" id="ProtNLM"/>
    </source>
</evidence>
<accession>E3N591</accession>
<proteinExistence type="predicted"/>
<feature type="transmembrane region" description="Helical" evidence="9">
    <location>
        <begin position="127"/>
        <end position="149"/>
    </location>
</feature>
<evidence type="ECO:0000256" key="1">
    <source>
        <dbReference type="ARBA" id="ARBA00004651"/>
    </source>
</evidence>
<keyword evidence="6 9" id="KW-0472">Membrane</keyword>
<evidence type="ECO:0000256" key="6">
    <source>
        <dbReference type="ARBA" id="ARBA00023136"/>
    </source>
</evidence>
<evidence type="ECO:0000256" key="8">
    <source>
        <dbReference type="ARBA" id="ARBA00023224"/>
    </source>
</evidence>
<keyword evidence="7" id="KW-0675">Receptor</keyword>
<evidence type="ECO:0000256" key="7">
    <source>
        <dbReference type="ARBA" id="ARBA00023170"/>
    </source>
</evidence>
<keyword evidence="3 9" id="KW-0812">Transmembrane</keyword>
<feature type="transmembrane region" description="Helical" evidence="9">
    <location>
        <begin position="293"/>
        <end position="313"/>
    </location>
</feature>
<evidence type="ECO:0000256" key="3">
    <source>
        <dbReference type="ARBA" id="ARBA00022692"/>
    </source>
</evidence>
<feature type="transmembrane region" description="Helical" evidence="9">
    <location>
        <begin position="204"/>
        <end position="230"/>
    </location>
</feature>
<dbReference type="InParanoid" id="E3N591"/>
<dbReference type="InterPro" id="IPR040435">
    <property type="entry name" value="Put_GPCR_Chromadorea"/>
</dbReference>
<feature type="transmembrane region" description="Helical" evidence="9">
    <location>
        <begin position="161"/>
        <end position="184"/>
    </location>
</feature>
<feature type="transmembrane region" description="Helical" evidence="9">
    <location>
        <begin position="251"/>
        <end position="273"/>
    </location>
</feature>
<comment type="subcellular location">
    <subcellularLocation>
        <location evidence="1">Cell membrane</location>
        <topology evidence="1">Multi-pass membrane protein</topology>
    </subcellularLocation>
</comment>
<dbReference type="PANTHER" id="PTHR37441:SF2">
    <property type="entry name" value="G-PROTEIN COUPLED RECEPTOR B0244.10-RELATED"/>
    <property type="match status" value="1"/>
</dbReference>
<keyword evidence="2" id="KW-1003">Cell membrane</keyword>
<keyword evidence="8" id="KW-0807">Transducer</keyword>
<evidence type="ECO:0000313" key="10">
    <source>
        <dbReference type="EMBL" id="EFO87150.1"/>
    </source>
</evidence>
<dbReference type="eggNOG" id="ENOG502THD0">
    <property type="taxonomic scope" value="Eukaryota"/>
</dbReference>
<name>E3N591_CAERE</name>
<sequence>MTNIFENCSYHSIYEPFLLNCTNTTEQCYLIRYVDTIQQLNFWLNTVIPIILLSIALILNIYFLFILVPEYIGMSDVVRKQYVFVLSRGVSMLTATSAELVIRCIPVPSIDYTFFFLFFIIDDVGFYTLLGSYVGSAVLLYLATVRPIFYSLRISARTIYLFAAGNLVGSVLLSITTAIFQAAVQAEGPFSCDVEHCQPIINVIVYSIIAISFIIPIFTLSFVLITLHFHKNRMGGIGSDTSAFRSARTRLAWTLFTFTLISLSEAIPDFYMVGMKIDSLMGTCMNFYRADHLVIPVIMNSFQILAWLVTVRYSSQTTKRFSRSIALIVDPLCGLLFDPRMRRRLLGHVSCLLIFLSPTETVKKFQVTYVYSCCGTNEEKAGGHS</sequence>
<protein>
    <recommendedName>
        <fullName evidence="12">G-protein coupled receptors family 1 profile domain-containing protein</fullName>
    </recommendedName>
</protein>
<organism evidence="11">
    <name type="scientific">Caenorhabditis remanei</name>
    <name type="common">Caenorhabditis vulgaris</name>
    <dbReference type="NCBI Taxonomy" id="31234"/>
    <lineage>
        <taxon>Eukaryota</taxon>
        <taxon>Metazoa</taxon>
        <taxon>Ecdysozoa</taxon>
        <taxon>Nematoda</taxon>
        <taxon>Chromadorea</taxon>
        <taxon>Rhabditida</taxon>
        <taxon>Rhabditina</taxon>
        <taxon>Rhabditomorpha</taxon>
        <taxon>Rhabditoidea</taxon>
        <taxon>Rhabditidae</taxon>
        <taxon>Peloderinae</taxon>
        <taxon>Caenorhabditis</taxon>
    </lineage>
</organism>
<dbReference type="Proteomes" id="UP000008281">
    <property type="component" value="Unassembled WGS sequence"/>
</dbReference>
<feature type="transmembrane region" description="Helical" evidence="9">
    <location>
        <begin position="42"/>
        <end position="65"/>
    </location>
</feature>
<dbReference type="EMBL" id="DS268531">
    <property type="protein sequence ID" value="EFO87150.1"/>
    <property type="molecule type" value="Genomic_DNA"/>
</dbReference>
<dbReference type="GO" id="GO:0005886">
    <property type="term" value="C:plasma membrane"/>
    <property type="evidence" value="ECO:0007669"/>
    <property type="project" value="UniProtKB-SubCell"/>
</dbReference>
<dbReference type="HOGENOM" id="CLU_047461_1_0_1"/>
<evidence type="ECO:0000256" key="4">
    <source>
        <dbReference type="ARBA" id="ARBA00022989"/>
    </source>
</evidence>
<evidence type="ECO:0000256" key="9">
    <source>
        <dbReference type="SAM" id="Phobius"/>
    </source>
</evidence>
<evidence type="ECO:0000256" key="2">
    <source>
        <dbReference type="ARBA" id="ARBA00022475"/>
    </source>
</evidence>
<keyword evidence="4 9" id="KW-1133">Transmembrane helix</keyword>